<dbReference type="EC" id="1.4.3.5" evidence="4"/>
<dbReference type="Proteomes" id="UP000799438">
    <property type="component" value="Unassembled WGS sequence"/>
</dbReference>
<dbReference type="InterPro" id="IPR019576">
    <property type="entry name" value="Pyridoxamine_oxidase_dimer_C"/>
</dbReference>
<evidence type="ECO:0000313" key="10">
    <source>
        <dbReference type="EMBL" id="KAF2143936.1"/>
    </source>
</evidence>
<comment type="pathway">
    <text evidence="3">Cofactor metabolism; pyridoxal 5'-phosphate salvage; pyridoxal 5'-phosphate from pyridoxine 5'-phosphate: step 1/1.</text>
</comment>
<proteinExistence type="inferred from homology"/>
<reference evidence="10" key="1">
    <citation type="journal article" date="2020" name="Stud. Mycol.">
        <title>101 Dothideomycetes genomes: a test case for predicting lifestyles and emergence of pathogens.</title>
        <authorList>
            <person name="Haridas S."/>
            <person name="Albert R."/>
            <person name="Binder M."/>
            <person name="Bloem J."/>
            <person name="Labutti K."/>
            <person name="Salamov A."/>
            <person name="Andreopoulos B."/>
            <person name="Baker S."/>
            <person name="Barry K."/>
            <person name="Bills G."/>
            <person name="Bluhm B."/>
            <person name="Cannon C."/>
            <person name="Castanera R."/>
            <person name="Culley D."/>
            <person name="Daum C."/>
            <person name="Ezra D."/>
            <person name="Gonzalez J."/>
            <person name="Henrissat B."/>
            <person name="Kuo A."/>
            <person name="Liang C."/>
            <person name="Lipzen A."/>
            <person name="Lutzoni F."/>
            <person name="Magnuson J."/>
            <person name="Mondo S."/>
            <person name="Nolan M."/>
            <person name="Ohm R."/>
            <person name="Pangilinan J."/>
            <person name="Park H.-J."/>
            <person name="Ramirez L."/>
            <person name="Alfaro M."/>
            <person name="Sun H."/>
            <person name="Tritt A."/>
            <person name="Yoshinaga Y."/>
            <person name="Zwiers L.-H."/>
            <person name="Turgeon B."/>
            <person name="Goodwin S."/>
            <person name="Spatafora J."/>
            <person name="Crous P."/>
            <person name="Grigoriev I."/>
        </authorList>
    </citation>
    <scope>NUCLEOTIDE SEQUENCE</scope>
    <source>
        <strain evidence="10">CBS 121167</strain>
    </source>
</reference>
<dbReference type="PIRSF" id="PIRSF000190">
    <property type="entry name" value="Pyd_amn-ph_oxd"/>
    <property type="match status" value="1"/>
</dbReference>
<evidence type="ECO:0000256" key="1">
    <source>
        <dbReference type="ARBA" id="ARBA00001917"/>
    </source>
</evidence>
<dbReference type="PROSITE" id="PS01064">
    <property type="entry name" value="PYRIDOX_OXIDASE"/>
    <property type="match status" value="1"/>
</dbReference>
<dbReference type="GO" id="GO:0010181">
    <property type="term" value="F:FMN binding"/>
    <property type="evidence" value="ECO:0007669"/>
    <property type="project" value="InterPro"/>
</dbReference>
<dbReference type="GeneID" id="54296384"/>
<dbReference type="PANTHER" id="PTHR10851">
    <property type="entry name" value="PYRIDOXINE-5-PHOSPHATE OXIDASE"/>
    <property type="match status" value="1"/>
</dbReference>
<evidence type="ECO:0000256" key="4">
    <source>
        <dbReference type="ARBA" id="ARBA00012801"/>
    </source>
</evidence>
<sequence>MAVRGPTASTKEDDASNAANTNKLIFAPGDSGLGSQAGQFSKGALEQTDLDASPFAQFHAWFGAAQAAGIAHPETATLATAELPSGRVSARILYLKELDGRGFVVYSNWGSSRKAADVASNGHAALTFWWEGLERQVRVEGVVERLAEAESQAYYDTRIRGSRVGAWASAQSSVLASREELETRVAEVQRRFEGVDKIPVPPFWGGVRIVPDVVEFWQGRESRLHDRFRYTKEGSEWRVERLSP</sequence>
<dbReference type="GO" id="GO:0008615">
    <property type="term" value="P:pyridoxine biosynthetic process"/>
    <property type="evidence" value="ECO:0007669"/>
    <property type="project" value="InterPro"/>
</dbReference>
<dbReference type="Gene3D" id="2.30.110.10">
    <property type="entry name" value="Electron Transport, Fmn-binding Protein, Chain A"/>
    <property type="match status" value="1"/>
</dbReference>
<dbReference type="Pfam" id="PF01243">
    <property type="entry name" value="PNPOx_N"/>
    <property type="match status" value="1"/>
</dbReference>
<evidence type="ECO:0000256" key="5">
    <source>
        <dbReference type="ARBA" id="ARBA00022630"/>
    </source>
</evidence>
<keyword evidence="7" id="KW-0560">Oxidoreductase</keyword>
<dbReference type="InterPro" id="IPR012349">
    <property type="entry name" value="Split_barrel_FMN-bd"/>
</dbReference>
<evidence type="ECO:0000259" key="8">
    <source>
        <dbReference type="Pfam" id="PF01243"/>
    </source>
</evidence>
<dbReference type="GO" id="GO:0004733">
    <property type="term" value="F:pyridoxamine phosphate oxidase activity"/>
    <property type="evidence" value="ECO:0007669"/>
    <property type="project" value="UniProtKB-EC"/>
</dbReference>
<keyword evidence="6" id="KW-0288">FMN</keyword>
<evidence type="ECO:0000259" key="9">
    <source>
        <dbReference type="Pfam" id="PF10590"/>
    </source>
</evidence>
<dbReference type="SUPFAM" id="SSF50475">
    <property type="entry name" value="FMN-binding split barrel"/>
    <property type="match status" value="1"/>
</dbReference>
<evidence type="ECO:0000256" key="2">
    <source>
        <dbReference type="ARBA" id="ARBA00004738"/>
    </source>
</evidence>
<keyword evidence="5" id="KW-0285">Flavoprotein</keyword>
<dbReference type="HAMAP" id="MF_01629">
    <property type="entry name" value="PdxH"/>
    <property type="match status" value="1"/>
</dbReference>
<organism evidence="10 11">
    <name type="scientific">Aplosporella prunicola CBS 121167</name>
    <dbReference type="NCBI Taxonomy" id="1176127"/>
    <lineage>
        <taxon>Eukaryota</taxon>
        <taxon>Fungi</taxon>
        <taxon>Dikarya</taxon>
        <taxon>Ascomycota</taxon>
        <taxon>Pezizomycotina</taxon>
        <taxon>Dothideomycetes</taxon>
        <taxon>Dothideomycetes incertae sedis</taxon>
        <taxon>Botryosphaeriales</taxon>
        <taxon>Aplosporellaceae</taxon>
        <taxon>Aplosporella</taxon>
    </lineage>
</organism>
<evidence type="ECO:0000256" key="7">
    <source>
        <dbReference type="ARBA" id="ARBA00023002"/>
    </source>
</evidence>
<dbReference type="OrthoDB" id="303614at2759"/>
<evidence type="ECO:0000256" key="3">
    <source>
        <dbReference type="ARBA" id="ARBA00005037"/>
    </source>
</evidence>
<feature type="domain" description="Pyridoxine 5'-phosphate oxidase dimerisation C-terminal" evidence="9">
    <location>
        <begin position="204"/>
        <end position="244"/>
    </location>
</feature>
<dbReference type="InterPro" id="IPR011576">
    <property type="entry name" value="Pyridox_Oxase_N"/>
</dbReference>
<dbReference type="PANTHER" id="PTHR10851:SF0">
    <property type="entry name" value="PYRIDOXINE-5'-PHOSPHATE OXIDASE"/>
    <property type="match status" value="1"/>
</dbReference>
<dbReference type="InterPro" id="IPR000659">
    <property type="entry name" value="Pyridox_Oxase"/>
</dbReference>
<feature type="domain" description="Pyridoxamine 5'-phosphate oxidase N-terminal" evidence="8">
    <location>
        <begin position="65"/>
        <end position="189"/>
    </location>
</feature>
<gene>
    <name evidence="10" type="ORF">K452DRAFT_268439</name>
</gene>
<dbReference type="UniPathway" id="UPA01068">
    <property type="reaction ID" value="UER00304"/>
</dbReference>
<dbReference type="EMBL" id="ML995481">
    <property type="protein sequence ID" value="KAF2143936.1"/>
    <property type="molecule type" value="Genomic_DNA"/>
</dbReference>
<comment type="cofactor">
    <cofactor evidence="1">
        <name>FMN</name>
        <dbReference type="ChEBI" id="CHEBI:58210"/>
    </cofactor>
</comment>
<protein>
    <recommendedName>
        <fullName evidence="4">pyridoxal 5'-phosphate synthase</fullName>
        <ecNumber evidence="4">1.4.3.5</ecNumber>
    </recommendedName>
</protein>
<comment type="pathway">
    <text evidence="2">Cofactor metabolism; pyridoxal 5'-phosphate salvage; pyridoxal 5'-phosphate from pyridoxamine 5'-phosphate: step 1/1.</text>
</comment>
<dbReference type="RefSeq" id="XP_033399648.1">
    <property type="nucleotide sequence ID" value="XM_033538888.1"/>
</dbReference>
<dbReference type="NCBIfam" id="NF004231">
    <property type="entry name" value="PRK05679.1"/>
    <property type="match status" value="1"/>
</dbReference>
<keyword evidence="11" id="KW-1185">Reference proteome</keyword>
<dbReference type="NCBIfam" id="TIGR00558">
    <property type="entry name" value="pdxH"/>
    <property type="match status" value="1"/>
</dbReference>
<name>A0A6A6BIU1_9PEZI</name>
<dbReference type="AlphaFoldDB" id="A0A6A6BIU1"/>
<evidence type="ECO:0000313" key="11">
    <source>
        <dbReference type="Proteomes" id="UP000799438"/>
    </source>
</evidence>
<evidence type="ECO:0000256" key="6">
    <source>
        <dbReference type="ARBA" id="ARBA00022643"/>
    </source>
</evidence>
<accession>A0A6A6BIU1</accession>
<dbReference type="InterPro" id="IPR019740">
    <property type="entry name" value="Pyridox_Oxase_CS"/>
</dbReference>
<dbReference type="Pfam" id="PF10590">
    <property type="entry name" value="PNP_phzG_C"/>
    <property type="match status" value="1"/>
</dbReference>